<proteinExistence type="predicted"/>
<organism evidence="2 3">
    <name type="scientific">Streptomyces marispadix</name>
    <dbReference type="NCBI Taxonomy" id="2922868"/>
    <lineage>
        <taxon>Bacteria</taxon>
        <taxon>Bacillati</taxon>
        <taxon>Actinomycetota</taxon>
        <taxon>Actinomycetes</taxon>
        <taxon>Kitasatosporales</taxon>
        <taxon>Streptomycetaceae</taxon>
        <taxon>Streptomyces</taxon>
    </lineage>
</organism>
<comment type="caution">
    <text evidence="2">The sequence shown here is derived from an EMBL/GenBank/DDBJ whole genome shotgun (WGS) entry which is preliminary data.</text>
</comment>
<name>A0ABS9SX45_9ACTN</name>
<dbReference type="PANTHER" id="PTHR46844">
    <property type="entry name" value="SLR5058 PROTEIN"/>
    <property type="match status" value="1"/>
</dbReference>
<dbReference type="SUPFAM" id="SSF52540">
    <property type="entry name" value="P-loop containing nucleoside triphosphate hydrolases"/>
    <property type="match status" value="1"/>
</dbReference>
<dbReference type="PANTHER" id="PTHR46844:SF1">
    <property type="entry name" value="SLR5058 PROTEIN"/>
    <property type="match status" value="1"/>
</dbReference>
<dbReference type="InterPro" id="IPR027417">
    <property type="entry name" value="P-loop_NTPase"/>
</dbReference>
<gene>
    <name evidence="2" type="ORF">MMA15_10685</name>
</gene>
<feature type="region of interest" description="Disordered" evidence="1">
    <location>
        <begin position="153"/>
        <end position="190"/>
    </location>
</feature>
<protein>
    <recommendedName>
        <fullName evidence="4">NACHT domain-containing protein</fullName>
    </recommendedName>
</protein>
<dbReference type="EMBL" id="JAKWJU010000002">
    <property type="protein sequence ID" value="MCH6160848.1"/>
    <property type="molecule type" value="Genomic_DNA"/>
</dbReference>
<feature type="compositionally biased region" description="Basic and acidic residues" evidence="1">
    <location>
        <begin position="158"/>
        <end position="175"/>
    </location>
</feature>
<dbReference type="Gene3D" id="3.40.50.300">
    <property type="entry name" value="P-loop containing nucleotide triphosphate hydrolases"/>
    <property type="match status" value="1"/>
</dbReference>
<reference evidence="2" key="2">
    <citation type="journal article" date="2023" name="Int. J. Syst. Evol. Microbiol.">
        <title>Streptomyces marispadix sp. nov., isolated from marine beach sediment of the Northern Coast of Portugal.</title>
        <authorList>
            <person name="dos Santos J.D.N."/>
            <person name="Vitorino I.R."/>
            <person name="Kallscheuer N."/>
            <person name="Srivastava A."/>
            <person name="Krautwurst S."/>
            <person name="Marz M."/>
            <person name="Jogler C."/>
            <person name="Lobo Da Cunha A."/>
            <person name="Catita J."/>
            <person name="Goncalves H."/>
            <person name="Gonzalez I."/>
            <person name="Reyes F."/>
            <person name="Lage O.M."/>
        </authorList>
    </citation>
    <scope>NUCLEOTIDE SEQUENCE</scope>
    <source>
        <strain evidence="2">M600PL45_2</strain>
    </source>
</reference>
<evidence type="ECO:0000313" key="2">
    <source>
        <dbReference type="EMBL" id="MCH6160848.1"/>
    </source>
</evidence>
<dbReference type="CDD" id="cd00267">
    <property type="entry name" value="ABC_ATPase"/>
    <property type="match status" value="1"/>
</dbReference>
<accession>A0ABS9SX45</accession>
<dbReference type="RefSeq" id="WP_241058873.1">
    <property type="nucleotide sequence ID" value="NZ_JAKWJU010000002.1"/>
</dbReference>
<evidence type="ECO:0000313" key="3">
    <source>
        <dbReference type="Proteomes" id="UP001166784"/>
    </source>
</evidence>
<evidence type="ECO:0008006" key="4">
    <source>
        <dbReference type="Google" id="ProtNLM"/>
    </source>
</evidence>
<sequence>MAGGRPPKDGGQRRYPELEELAAWFRQAMADAGYETPNAVVRAEIAHKNVVYGIHGASRFLKLEVVRALAVGLRRDPAEVEPLWTKAKEAVDRAATARQATEAPHLTSWARLPLPELALRNLMEAQSRAVERLPYDKLGVEEPPLSAVYVRQRMRASARSEDNSTREDARTDGDGTQRMGDPGRGGNPRLLESLLPVPDALARYEHLLITAEPGAGKSTLSSHLAWTLSRIWLRQDSSLNAPVSEPVVPIRIAARTLVDQSGSWSGVLCQAARRSLGRSLVADPDPGLFAGRVQGARWLVLVDGLDEIADRDARMGVIRTIAQHARAGSDYRFVVTSRPLPEAELAPLHGALIGAYGMEPFGAGELRDFAGKWFTAQYEDDDERARAAADRFLKETEDTRLRELVRNPLLATIAAVNATVDRSRPLPSSRSSLYQRFCEHLLLRGTSAPMVRTELNRRYRDDPERRSFHLWLDQHKRKVLGVLGRRRLEGEGALSQAALKWVRENAGDGGLPTGWETEVREFLQGTGLLVPEDDDFRFLHHSFAEFIAAQSYAMEIPPEFPDAEVWIRRALSGDERTLAMFVFCLWSEREECEADRLAETLLSETSGRGHRRSLLAGTLLAEGVPLGEENRALILDRLEAIARNSGEDDAEEAFKVLGALGGLPGVLQRLERMAAAEHLDPMLRLDAVEAYSQAGDREVAERLLGSALGWIYGAIQQAAEVACSISEGAREAVRQRALVLAEEQGTTDVFLLARAALALERLEHPREAAESARRVLESPRSDAAWLKQAAEAWLKAQPSEGATIAALALKRPPADQQGRAAVAQVLERLGEPEAAAGIAGEVLASGTPDVVALDSAARTWVKVRGAEGSSKVMAAFEESSADLGHDLDAPATLLESVAPFAEGTMIADWAREVLGEHRWGAFEGGSVVSAWLTAEGPAAAGTIMERIGRGQLLESYARAEVAEAMLDAGARQEAAELAERALRTPNLSQDRYKQSTQVLLKAVDEGAAELLERVWRENHHLHVNGAWLHGVLDALSEQDQRTPATGATICHLARELVELGSAKSKDVVIALEALADNEGRSAVPFIVRTAKSHPRLQWAHRCDIASGLAAMGERSPALEVWRHVIELPYPPSQLELRLLMDLETAGAVEEATAWIQALIADPGTYPPRRLRLRQMLAWLGAGEGELP</sequence>
<dbReference type="Proteomes" id="UP001166784">
    <property type="component" value="Unassembled WGS sequence"/>
</dbReference>
<evidence type="ECO:0000256" key="1">
    <source>
        <dbReference type="SAM" id="MobiDB-lite"/>
    </source>
</evidence>
<keyword evidence="3" id="KW-1185">Reference proteome</keyword>
<reference evidence="2" key="1">
    <citation type="submission" date="2022-03" db="EMBL/GenBank/DDBJ databases">
        <authorList>
            <person name="Santos J.D.N."/>
            <person name="Kallscheuer N."/>
            <person name="Jogler C."/>
            <person name="Lage O.M."/>
        </authorList>
    </citation>
    <scope>NUCLEOTIDE SEQUENCE</scope>
    <source>
        <strain evidence="2">M600PL45_2</strain>
    </source>
</reference>